<dbReference type="EMBL" id="FWWU01000005">
    <property type="protein sequence ID" value="SMB81505.1"/>
    <property type="molecule type" value="Genomic_DNA"/>
</dbReference>
<dbReference type="UniPathway" id="UPA00214"/>
<dbReference type="PIRSF" id="PIRSF000808">
    <property type="entry name" value="GalT"/>
    <property type="match status" value="1"/>
</dbReference>
<comment type="cofactor">
    <cofactor evidence="2">
        <name>Zn(2+)</name>
        <dbReference type="ChEBI" id="CHEBI:29105"/>
    </cofactor>
</comment>
<dbReference type="InterPro" id="IPR005849">
    <property type="entry name" value="GalP_Utransf_N"/>
</dbReference>
<organism evidence="18 19">
    <name type="scientific">Deinococcus hopiensis KR-140</name>
    <dbReference type="NCBI Taxonomy" id="695939"/>
    <lineage>
        <taxon>Bacteria</taxon>
        <taxon>Thermotogati</taxon>
        <taxon>Deinococcota</taxon>
        <taxon>Deinococci</taxon>
        <taxon>Deinococcales</taxon>
        <taxon>Deinococcaceae</taxon>
        <taxon>Deinococcus</taxon>
    </lineage>
</organism>
<dbReference type="Pfam" id="PF02744">
    <property type="entry name" value="GalP_UDP_tr_C"/>
    <property type="match status" value="1"/>
</dbReference>
<feature type="domain" description="Galactose-1-phosphate uridyl transferase C-terminal" evidence="17">
    <location>
        <begin position="213"/>
        <end position="361"/>
    </location>
</feature>
<dbReference type="InterPro" id="IPR036265">
    <property type="entry name" value="HIT-like_sf"/>
</dbReference>
<keyword evidence="9 15" id="KW-0479">Metal-binding</keyword>
<keyword evidence="11 15" id="KW-0299">Galactose metabolism</keyword>
<keyword evidence="10" id="KW-0862">Zinc</keyword>
<dbReference type="GO" id="GO:0033499">
    <property type="term" value="P:galactose catabolic process via UDP-galactose, Leloir pathway"/>
    <property type="evidence" value="ECO:0007669"/>
    <property type="project" value="TreeGrafter"/>
</dbReference>
<dbReference type="OrthoDB" id="9769064at2"/>
<feature type="domain" description="Galactose-1-phosphate uridyl transferase N-terminal" evidence="16">
    <location>
        <begin position="45"/>
        <end position="201"/>
    </location>
</feature>
<dbReference type="Pfam" id="PF01087">
    <property type="entry name" value="GalP_UDP_transf"/>
    <property type="match status" value="1"/>
</dbReference>
<comment type="pathway">
    <text evidence="3 15">Carbohydrate metabolism; galactose metabolism.</text>
</comment>
<evidence type="ECO:0000256" key="7">
    <source>
        <dbReference type="ARBA" id="ARBA00022679"/>
    </source>
</evidence>
<reference evidence="18 19" key="1">
    <citation type="submission" date="2017-04" db="EMBL/GenBank/DDBJ databases">
        <authorList>
            <person name="Afonso C.L."/>
            <person name="Miller P.J."/>
            <person name="Scott M.A."/>
            <person name="Spackman E."/>
            <person name="Goraichik I."/>
            <person name="Dimitrov K.M."/>
            <person name="Suarez D.L."/>
            <person name="Swayne D.E."/>
        </authorList>
    </citation>
    <scope>NUCLEOTIDE SEQUENCE [LARGE SCALE GENOMIC DNA]</scope>
    <source>
        <strain evidence="18 19">KR-140</strain>
    </source>
</reference>
<dbReference type="GO" id="GO:0005737">
    <property type="term" value="C:cytoplasm"/>
    <property type="evidence" value="ECO:0007669"/>
    <property type="project" value="TreeGrafter"/>
</dbReference>
<evidence type="ECO:0000256" key="3">
    <source>
        <dbReference type="ARBA" id="ARBA00004947"/>
    </source>
</evidence>
<evidence type="ECO:0000256" key="1">
    <source>
        <dbReference type="ARBA" id="ARBA00001107"/>
    </source>
</evidence>
<sequence>MTNVLSFHRQHCIKPDGRSLWLYGRQAVALHGPVPSPSPDPVHATPQLRWHPLRREWVIYAAHRQNRTFLPPDGHNPLAPSVDPEHPTELPQGEYDVAVFQNRFPSLSLSAPGPAPLPGANPSAGTGACEVVVFTQDPTLSLHGLPAEHVKLLIDVWADRTSELGAQDRIQYVLPFENRGVEVGVTLHHPHGQIYAYDHVPPLQARTLEAAHEHLSTHGEPWATTFLREELESGLRVVSQNGGAVAVVPPFARYTYETWLLPKRSAARLSDLDDDERLHLAALLKETLARMDALFGVRMPYLMTVHQAPTDGLPHGEWPLHIELYPALRAPGKLKYLAGTELGAGVFANDALPEIKAQELRGVTL</sequence>
<dbReference type="PANTHER" id="PTHR11943:SF1">
    <property type="entry name" value="GALACTOSE-1-PHOSPHATE URIDYLYLTRANSFERASE"/>
    <property type="match status" value="1"/>
</dbReference>
<evidence type="ECO:0000256" key="8">
    <source>
        <dbReference type="ARBA" id="ARBA00022695"/>
    </source>
</evidence>
<evidence type="ECO:0000256" key="4">
    <source>
        <dbReference type="ARBA" id="ARBA00010951"/>
    </source>
</evidence>
<comment type="similarity">
    <text evidence="4 15">Belongs to the galactose-1-phosphate uridylyltransferase type 1 family.</text>
</comment>
<evidence type="ECO:0000256" key="13">
    <source>
        <dbReference type="NCBIfam" id="TIGR00209"/>
    </source>
</evidence>
<dbReference type="NCBIfam" id="TIGR00209">
    <property type="entry name" value="galT_1"/>
    <property type="match status" value="1"/>
</dbReference>
<protein>
    <recommendedName>
        <fullName evidence="6 13">Galactose-1-phosphate uridylyltransferase</fullName>
        <ecNumber evidence="5 13">2.7.7.12</ecNumber>
    </recommendedName>
</protein>
<dbReference type="InterPro" id="IPR005850">
    <property type="entry name" value="GalP_Utransf_C"/>
</dbReference>
<dbReference type="InterPro" id="IPR019779">
    <property type="entry name" value="GalP_UDPtransf1_His-AS"/>
</dbReference>
<dbReference type="InterPro" id="IPR001937">
    <property type="entry name" value="GalP_UDPtransf1"/>
</dbReference>
<evidence type="ECO:0000313" key="18">
    <source>
        <dbReference type="EMBL" id="SMB81505.1"/>
    </source>
</evidence>
<accession>A0A1W1UK51</accession>
<dbReference type="GO" id="GO:0008108">
    <property type="term" value="F:UDP-glucose:hexose-1-phosphate uridylyltransferase activity"/>
    <property type="evidence" value="ECO:0007669"/>
    <property type="project" value="UniProtKB-UniRule"/>
</dbReference>
<dbReference type="PANTHER" id="PTHR11943">
    <property type="entry name" value="GALACTOSE-1-PHOSPHATE URIDYLYLTRANSFERASE"/>
    <property type="match status" value="1"/>
</dbReference>
<dbReference type="SUPFAM" id="SSF54197">
    <property type="entry name" value="HIT-like"/>
    <property type="match status" value="2"/>
</dbReference>
<evidence type="ECO:0000259" key="17">
    <source>
        <dbReference type="Pfam" id="PF02744"/>
    </source>
</evidence>
<evidence type="ECO:0000256" key="2">
    <source>
        <dbReference type="ARBA" id="ARBA00001947"/>
    </source>
</evidence>
<evidence type="ECO:0000256" key="12">
    <source>
        <dbReference type="ARBA" id="ARBA00023277"/>
    </source>
</evidence>
<dbReference type="STRING" id="695939.SAMN00790413_04600"/>
<dbReference type="EC" id="2.7.7.12" evidence="5 13"/>
<evidence type="ECO:0000256" key="15">
    <source>
        <dbReference type="RuleBase" id="RU000506"/>
    </source>
</evidence>
<gene>
    <name evidence="18" type="ORF">SAMN00790413_04600</name>
</gene>
<evidence type="ECO:0000256" key="10">
    <source>
        <dbReference type="ARBA" id="ARBA00022833"/>
    </source>
</evidence>
<dbReference type="RefSeq" id="WP_084045952.1">
    <property type="nucleotide sequence ID" value="NZ_FWWU01000005.1"/>
</dbReference>
<keyword evidence="7 15" id="KW-0808">Transferase</keyword>
<comment type="catalytic activity">
    <reaction evidence="1 15">
        <text>alpha-D-galactose 1-phosphate + UDP-alpha-D-glucose = alpha-D-glucose 1-phosphate + UDP-alpha-D-galactose</text>
        <dbReference type="Rhea" id="RHEA:13989"/>
        <dbReference type="ChEBI" id="CHEBI:58336"/>
        <dbReference type="ChEBI" id="CHEBI:58601"/>
        <dbReference type="ChEBI" id="CHEBI:58885"/>
        <dbReference type="ChEBI" id="CHEBI:66914"/>
        <dbReference type="EC" id="2.7.7.12"/>
    </reaction>
</comment>
<evidence type="ECO:0000256" key="6">
    <source>
        <dbReference type="ARBA" id="ARBA00016340"/>
    </source>
</evidence>
<dbReference type="AlphaFoldDB" id="A0A1W1UK51"/>
<evidence type="ECO:0000256" key="5">
    <source>
        <dbReference type="ARBA" id="ARBA00012384"/>
    </source>
</evidence>
<dbReference type="Proteomes" id="UP000192582">
    <property type="component" value="Unassembled WGS sequence"/>
</dbReference>
<evidence type="ECO:0000256" key="14">
    <source>
        <dbReference type="PIRSR" id="PIRSR000808-1"/>
    </source>
</evidence>
<evidence type="ECO:0000256" key="11">
    <source>
        <dbReference type="ARBA" id="ARBA00023144"/>
    </source>
</evidence>
<keyword evidence="8 15" id="KW-0548">Nucleotidyltransferase</keyword>
<feature type="active site" description="Tele-UMP-histidine intermediate" evidence="14">
    <location>
        <position position="191"/>
    </location>
</feature>
<keyword evidence="12 15" id="KW-0119">Carbohydrate metabolism</keyword>
<evidence type="ECO:0000313" key="19">
    <source>
        <dbReference type="Proteomes" id="UP000192582"/>
    </source>
</evidence>
<dbReference type="Gene3D" id="3.30.428.10">
    <property type="entry name" value="HIT-like"/>
    <property type="match status" value="2"/>
</dbReference>
<proteinExistence type="inferred from homology"/>
<evidence type="ECO:0000259" key="16">
    <source>
        <dbReference type="Pfam" id="PF01087"/>
    </source>
</evidence>
<name>A0A1W1UK51_9DEIO</name>
<evidence type="ECO:0000256" key="9">
    <source>
        <dbReference type="ARBA" id="ARBA00022723"/>
    </source>
</evidence>
<dbReference type="GO" id="GO:0008270">
    <property type="term" value="F:zinc ion binding"/>
    <property type="evidence" value="ECO:0007669"/>
    <property type="project" value="InterPro"/>
</dbReference>
<keyword evidence="19" id="KW-1185">Reference proteome</keyword>
<dbReference type="PROSITE" id="PS00117">
    <property type="entry name" value="GAL_P_UDP_TRANSF_I"/>
    <property type="match status" value="1"/>
</dbReference>